<dbReference type="CDD" id="cd02142">
    <property type="entry name" value="McbC_SagB-like_oxidoreductase"/>
    <property type="match status" value="1"/>
</dbReference>
<dbReference type="InterPro" id="IPR020051">
    <property type="entry name" value="SagB-type_dehydrogenase"/>
</dbReference>
<proteinExistence type="predicted"/>
<feature type="domain" description="Nitroreductase" evidence="1">
    <location>
        <begin position="96"/>
        <end position="236"/>
    </location>
</feature>
<dbReference type="Pfam" id="PF00881">
    <property type="entry name" value="Nitroreductase"/>
    <property type="match status" value="2"/>
</dbReference>
<dbReference type="RefSeq" id="WP_091260693.1">
    <property type="nucleotide sequence ID" value="NZ_FNDE01000020.1"/>
</dbReference>
<dbReference type="GO" id="GO:0016491">
    <property type="term" value="F:oxidoreductase activity"/>
    <property type="evidence" value="ECO:0007669"/>
    <property type="project" value="InterPro"/>
</dbReference>
<organism evidence="2 3">
    <name type="scientific">Aneurinibacillus thermoaerophilus</name>
    <dbReference type="NCBI Taxonomy" id="143495"/>
    <lineage>
        <taxon>Bacteria</taxon>
        <taxon>Bacillati</taxon>
        <taxon>Bacillota</taxon>
        <taxon>Bacilli</taxon>
        <taxon>Bacillales</taxon>
        <taxon>Paenibacillaceae</taxon>
        <taxon>Aneurinibacillus group</taxon>
        <taxon>Aneurinibacillus</taxon>
    </lineage>
</organism>
<gene>
    <name evidence="2" type="ORF">SAMN04489735_102048</name>
</gene>
<dbReference type="InterPro" id="IPR000415">
    <property type="entry name" value="Nitroreductase-like"/>
</dbReference>
<dbReference type="Proteomes" id="UP000198956">
    <property type="component" value="Unassembled WGS sequence"/>
</dbReference>
<dbReference type="PANTHER" id="PTHR43745:SF2">
    <property type="entry name" value="NITROREDUCTASE MJ1384-RELATED"/>
    <property type="match status" value="1"/>
</dbReference>
<dbReference type="Gene3D" id="3.40.109.10">
    <property type="entry name" value="NADH Oxidase"/>
    <property type="match status" value="2"/>
</dbReference>
<dbReference type="NCBIfam" id="TIGR03605">
    <property type="entry name" value="antibiot_sagB"/>
    <property type="match status" value="1"/>
</dbReference>
<feature type="domain" description="Nitroreductase" evidence="1">
    <location>
        <begin position="425"/>
        <end position="512"/>
    </location>
</feature>
<dbReference type="InterPro" id="IPR029479">
    <property type="entry name" value="Nitroreductase"/>
</dbReference>
<accession>A0A1G8BMG4</accession>
<protein>
    <submittedName>
        <fullName evidence="2">SagB-type dehydrogenase domain-containing protein</fullName>
    </submittedName>
</protein>
<dbReference type="OrthoDB" id="9801593at2"/>
<name>A0A1G8BMG4_ANETH</name>
<evidence type="ECO:0000259" key="1">
    <source>
        <dbReference type="Pfam" id="PF00881"/>
    </source>
</evidence>
<dbReference type="EMBL" id="FNDE01000020">
    <property type="protein sequence ID" value="SDH34303.1"/>
    <property type="molecule type" value="Genomic_DNA"/>
</dbReference>
<dbReference type="AlphaFoldDB" id="A0A1G8BMG4"/>
<dbReference type="InterPro" id="IPR052544">
    <property type="entry name" value="Bacteriocin_Proc_Enz"/>
</dbReference>
<sequence>MSLEAFLHNLHFDIDKARPPDLEVDWEDAPLAYKLYRGLPVIPLSSEVPLTLEGREAPAKPDLRGIGHFLWYVFGLTQFCQSVFASDSTEQAVSLMQSYRRFVPSGGALYPNELYVYLNLEDLPAGVYHYDVAHHRLVLLREGDFDSYLARALGNRCDMSACFGTVFVSTMFWKNFFKYNNFAYRLQGLDAGVLIGQLLKVAKRFGFASGVYFQFLDRAINHLLGLSEQEESVYAVIPLSMEPAITWFSNRNSIDGIVSATELCRELTAVQHDHYVRSRRIMEYPMLIKMNEASLMESSRMFRQIEGKKNVICEGQAVALPHVKRLSYDLASVCRKRYSPDIDFVLGKVSQPQLAALLQEAVASFSYRNDLDGVHEGLKSRVSLYGCLYSVEGISDGAYYYDSAAHALQRVRLGDHRFWLQHGMAADNVNLFQVPLCLHVAGDKDHLKTVLGYRGYRIQQMEAGMLVQRLLLAASAIGMGGHPLLGFDANLCDEIYKMDSQGKTSLIQIPVGPYRHRPRLAGSLHG</sequence>
<evidence type="ECO:0000313" key="2">
    <source>
        <dbReference type="EMBL" id="SDH34303.1"/>
    </source>
</evidence>
<reference evidence="2 3" key="1">
    <citation type="submission" date="2016-10" db="EMBL/GenBank/DDBJ databases">
        <authorList>
            <person name="de Groot N.N."/>
        </authorList>
    </citation>
    <scope>NUCLEOTIDE SEQUENCE [LARGE SCALE GENOMIC DNA]</scope>
    <source>
        <strain evidence="2 3">L 420-91</strain>
    </source>
</reference>
<dbReference type="SUPFAM" id="SSF55469">
    <property type="entry name" value="FMN-dependent nitroreductase-like"/>
    <property type="match status" value="2"/>
</dbReference>
<evidence type="ECO:0000313" key="3">
    <source>
        <dbReference type="Proteomes" id="UP000198956"/>
    </source>
</evidence>
<dbReference type="PANTHER" id="PTHR43745">
    <property type="entry name" value="NITROREDUCTASE MJ1384-RELATED"/>
    <property type="match status" value="1"/>
</dbReference>